<keyword evidence="4" id="KW-0964">Secreted</keyword>
<evidence type="ECO:0000256" key="7">
    <source>
        <dbReference type="ARBA" id="ARBA00023316"/>
    </source>
</evidence>
<dbReference type="InterPro" id="IPR012334">
    <property type="entry name" value="Pectin_lyas_fold"/>
</dbReference>
<keyword evidence="10" id="KW-1185">Reference proteome</keyword>
<dbReference type="Gene3D" id="2.160.20.10">
    <property type="entry name" value="Single-stranded right-handed beta-helix, Pectin lyase-like"/>
    <property type="match status" value="1"/>
</dbReference>
<dbReference type="GO" id="GO:0005975">
    <property type="term" value="P:carbohydrate metabolic process"/>
    <property type="evidence" value="ECO:0007669"/>
    <property type="project" value="InterPro"/>
</dbReference>
<dbReference type="STRING" id="63057.A0A2P5ERS6"/>
<dbReference type="GO" id="GO:0004650">
    <property type="term" value="F:polygalacturonase activity"/>
    <property type="evidence" value="ECO:0007669"/>
    <property type="project" value="InterPro"/>
</dbReference>
<evidence type="ECO:0000256" key="5">
    <source>
        <dbReference type="ARBA" id="ARBA00022801"/>
    </source>
</evidence>
<keyword evidence="7" id="KW-0961">Cell wall biogenesis/degradation</keyword>
<dbReference type="InterPro" id="IPR011050">
    <property type="entry name" value="Pectin_lyase_fold/virulence"/>
</dbReference>
<dbReference type="SUPFAM" id="SSF51126">
    <property type="entry name" value="Pectin lyase-like"/>
    <property type="match status" value="1"/>
</dbReference>
<keyword evidence="5 8" id="KW-0378">Hydrolase</keyword>
<reference evidence="10" key="1">
    <citation type="submission" date="2016-06" db="EMBL/GenBank/DDBJ databases">
        <title>Parallel loss of symbiosis genes in relatives of nitrogen-fixing non-legume Parasponia.</title>
        <authorList>
            <person name="Van Velzen R."/>
            <person name="Holmer R."/>
            <person name="Bu F."/>
            <person name="Rutten L."/>
            <person name="Van Zeijl A."/>
            <person name="Liu W."/>
            <person name="Santuari L."/>
            <person name="Cao Q."/>
            <person name="Sharma T."/>
            <person name="Shen D."/>
            <person name="Roswanjaya Y."/>
            <person name="Wardhani T."/>
            <person name="Kalhor M.S."/>
            <person name="Jansen J."/>
            <person name="Van den Hoogen J."/>
            <person name="Gungor B."/>
            <person name="Hartog M."/>
            <person name="Hontelez J."/>
            <person name="Verver J."/>
            <person name="Yang W.-C."/>
            <person name="Schijlen E."/>
            <person name="Repin R."/>
            <person name="Schilthuizen M."/>
            <person name="Schranz E."/>
            <person name="Heidstra R."/>
            <person name="Miyata K."/>
            <person name="Fedorova E."/>
            <person name="Kohlen W."/>
            <person name="Bisseling T."/>
            <person name="Smit S."/>
            <person name="Geurts R."/>
        </authorList>
    </citation>
    <scope>NUCLEOTIDE SEQUENCE [LARGE SCALE GENOMIC DNA]</scope>
    <source>
        <strain evidence="10">cv. RG33-2</strain>
    </source>
</reference>
<accession>A0A2P5ERS6</accession>
<dbReference type="OrthoDB" id="187139at2759"/>
<gene>
    <name evidence="9" type="ORF">TorRG33x02_160650</name>
</gene>
<sequence>MSLFSYDSIGSLGKYENEEDVRGITVKNCTFLKTDNGIRIKTWPGSTPSQATGMIFQDLVMDNVRNPIIIDQGYCPSGCKKQPSRVKISNVHYINIRGTSSSEVAVDFMCSSQFPCDNIHLYNVNLKHTGNGPATATCLNARLGYGGLLSPRVTCH</sequence>
<dbReference type="InterPro" id="IPR000743">
    <property type="entry name" value="Glyco_hydro_28"/>
</dbReference>
<dbReference type="Pfam" id="PF00295">
    <property type="entry name" value="Glyco_hydro_28"/>
    <property type="match status" value="1"/>
</dbReference>
<evidence type="ECO:0000256" key="6">
    <source>
        <dbReference type="ARBA" id="ARBA00023295"/>
    </source>
</evidence>
<dbReference type="AlphaFoldDB" id="A0A2P5ERS6"/>
<dbReference type="InParanoid" id="A0A2P5ERS6"/>
<evidence type="ECO:0000256" key="8">
    <source>
        <dbReference type="RuleBase" id="RU361169"/>
    </source>
</evidence>
<evidence type="ECO:0000256" key="3">
    <source>
        <dbReference type="ARBA" id="ARBA00022512"/>
    </source>
</evidence>
<dbReference type="PANTHER" id="PTHR31375">
    <property type="match status" value="1"/>
</dbReference>
<dbReference type="EMBL" id="JXTC01000108">
    <property type="protein sequence ID" value="PON88236.1"/>
    <property type="molecule type" value="Genomic_DNA"/>
</dbReference>
<evidence type="ECO:0000313" key="9">
    <source>
        <dbReference type="EMBL" id="PON88236.1"/>
    </source>
</evidence>
<comment type="subcellular location">
    <subcellularLocation>
        <location evidence="1">Secreted</location>
        <location evidence="1">Cell wall</location>
    </subcellularLocation>
</comment>
<organism evidence="9 10">
    <name type="scientific">Trema orientale</name>
    <name type="common">Charcoal tree</name>
    <name type="synonym">Celtis orientalis</name>
    <dbReference type="NCBI Taxonomy" id="63057"/>
    <lineage>
        <taxon>Eukaryota</taxon>
        <taxon>Viridiplantae</taxon>
        <taxon>Streptophyta</taxon>
        <taxon>Embryophyta</taxon>
        <taxon>Tracheophyta</taxon>
        <taxon>Spermatophyta</taxon>
        <taxon>Magnoliopsida</taxon>
        <taxon>eudicotyledons</taxon>
        <taxon>Gunneridae</taxon>
        <taxon>Pentapetalae</taxon>
        <taxon>rosids</taxon>
        <taxon>fabids</taxon>
        <taxon>Rosales</taxon>
        <taxon>Cannabaceae</taxon>
        <taxon>Trema</taxon>
    </lineage>
</organism>
<evidence type="ECO:0000256" key="1">
    <source>
        <dbReference type="ARBA" id="ARBA00004191"/>
    </source>
</evidence>
<evidence type="ECO:0000256" key="4">
    <source>
        <dbReference type="ARBA" id="ARBA00022525"/>
    </source>
</evidence>
<dbReference type="GO" id="GO:0071555">
    <property type="term" value="P:cell wall organization"/>
    <property type="evidence" value="ECO:0007669"/>
    <property type="project" value="UniProtKB-KW"/>
</dbReference>
<protein>
    <submittedName>
        <fullName evidence="9">Glycoside hydrolase</fullName>
    </submittedName>
</protein>
<dbReference type="Proteomes" id="UP000237000">
    <property type="component" value="Unassembled WGS sequence"/>
</dbReference>
<keyword evidence="3" id="KW-0134">Cell wall</keyword>
<evidence type="ECO:0000256" key="2">
    <source>
        <dbReference type="ARBA" id="ARBA00008834"/>
    </source>
</evidence>
<keyword evidence="6 8" id="KW-0326">Glycosidase</keyword>
<comment type="caution">
    <text evidence="9">The sequence shown here is derived from an EMBL/GenBank/DDBJ whole genome shotgun (WGS) entry which is preliminary data.</text>
</comment>
<comment type="similarity">
    <text evidence="2 8">Belongs to the glycosyl hydrolase 28 family.</text>
</comment>
<name>A0A2P5ERS6_TREOI</name>
<evidence type="ECO:0000313" key="10">
    <source>
        <dbReference type="Proteomes" id="UP000237000"/>
    </source>
</evidence>
<proteinExistence type="inferred from homology"/>